<gene>
    <name evidence="7" type="primary">menE</name>
    <name evidence="7" type="ORF">ACFSJ3_09725</name>
</gene>
<dbReference type="Gene3D" id="3.40.50.12780">
    <property type="entry name" value="N-terminal domain of ligase-like"/>
    <property type="match status" value="1"/>
</dbReference>
<evidence type="ECO:0000256" key="1">
    <source>
        <dbReference type="ARBA" id="ARBA00022428"/>
    </source>
</evidence>
<protein>
    <submittedName>
        <fullName evidence="7">O-succinylbenzoate--CoA ligase</fullName>
        <ecNumber evidence="7">6.2.1.26</ecNumber>
    </submittedName>
</protein>
<organism evidence="7 8">
    <name type="scientific">Corallincola platygyrae</name>
    <dbReference type="NCBI Taxonomy" id="1193278"/>
    <lineage>
        <taxon>Bacteria</taxon>
        <taxon>Pseudomonadati</taxon>
        <taxon>Pseudomonadota</taxon>
        <taxon>Gammaproteobacteria</taxon>
        <taxon>Alteromonadales</taxon>
        <taxon>Psychromonadaceae</taxon>
        <taxon>Corallincola</taxon>
    </lineage>
</organism>
<comment type="caution">
    <text evidence="7">The sequence shown here is derived from an EMBL/GenBank/DDBJ whole genome shotgun (WGS) entry which is preliminary data.</text>
</comment>
<keyword evidence="8" id="KW-1185">Reference proteome</keyword>
<dbReference type="Gene3D" id="3.30.300.30">
    <property type="match status" value="1"/>
</dbReference>
<dbReference type="InterPro" id="IPR000873">
    <property type="entry name" value="AMP-dep_synth/lig_dom"/>
</dbReference>
<dbReference type="GO" id="GO:0008756">
    <property type="term" value="F:o-succinylbenzoate-CoA ligase activity"/>
    <property type="evidence" value="ECO:0007669"/>
    <property type="project" value="UniProtKB-EC"/>
</dbReference>
<dbReference type="InterPro" id="IPR050237">
    <property type="entry name" value="ATP-dep_AMP-bd_enzyme"/>
</dbReference>
<dbReference type="InterPro" id="IPR025110">
    <property type="entry name" value="AMP-bd_C"/>
</dbReference>
<dbReference type="PANTHER" id="PTHR43767:SF1">
    <property type="entry name" value="NONRIBOSOMAL PEPTIDE SYNTHASE PES1 (EUROFUNG)-RELATED"/>
    <property type="match status" value="1"/>
</dbReference>
<feature type="domain" description="AMP-binding enzyme C-terminal" evidence="6">
    <location>
        <begin position="415"/>
        <end position="473"/>
    </location>
</feature>
<dbReference type="NCBIfam" id="TIGR01923">
    <property type="entry name" value="menE"/>
    <property type="match status" value="1"/>
</dbReference>
<accession>A0ABW4XMJ4</accession>
<dbReference type="InterPro" id="IPR045851">
    <property type="entry name" value="AMP-bd_C_sf"/>
</dbReference>
<keyword evidence="4" id="KW-0067">ATP-binding</keyword>
<dbReference type="Pfam" id="PF13193">
    <property type="entry name" value="AMP-binding_C"/>
    <property type="match status" value="1"/>
</dbReference>
<evidence type="ECO:0000256" key="4">
    <source>
        <dbReference type="ARBA" id="ARBA00022840"/>
    </source>
</evidence>
<dbReference type="InterPro" id="IPR010192">
    <property type="entry name" value="MenE"/>
</dbReference>
<dbReference type="InterPro" id="IPR042099">
    <property type="entry name" value="ANL_N_sf"/>
</dbReference>
<feature type="domain" description="AMP-dependent synthetase/ligase" evidence="5">
    <location>
        <begin position="31"/>
        <end position="365"/>
    </location>
</feature>
<dbReference type="EC" id="6.2.1.26" evidence="7"/>
<keyword evidence="3" id="KW-0547">Nucleotide-binding</keyword>
<keyword evidence="1" id="KW-0474">Menaquinone biosynthesis</keyword>
<dbReference type="SUPFAM" id="SSF56801">
    <property type="entry name" value="Acetyl-CoA synthetase-like"/>
    <property type="match status" value="1"/>
</dbReference>
<dbReference type="CDD" id="cd17630">
    <property type="entry name" value="OSB_MenE-like"/>
    <property type="match status" value="1"/>
</dbReference>
<dbReference type="InterPro" id="IPR020845">
    <property type="entry name" value="AMP-binding_CS"/>
</dbReference>
<dbReference type="RefSeq" id="WP_345339362.1">
    <property type="nucleotide sequence ID" value="NZ_BAABLI010000008.1"/>
</dbReference>
<dbReference type="Pfam" id="PF00501">
    <property type="entry name" value="AMP-binding"/>
    <property type="match status" value="1"/>
</dbReference>
<evidence type="ECO:0000256" key="2">
    <source>
        <dbReference type="ARBA" id="ARBA00022598"/>
    </source>
</evidence>
<keyword evidence="2 7" id="KW-0436">Ligase</keyword>
<reference evidence="8" key="1">
    <citation type="journal article" date="2019" name="Int. J. Syst. Evol. Microbiol.">
        <title>The Global Catalogue of Microorganisms (GCM) 10K type strain sequencing project: providing services to taxonomists for standard genome sequencing and annotation.</title>
        <authorList>
            <consortium name="The Broad Institute Genomics Platform"/>
            <consortium name="The Broad Institute Genome Sequencing Center for Infectious Disease"/>
            <person name="Wu L."/>
            <person name="Ma J."/>
        </authorList>
    </citation>
    <scope>NUCLEOTIDE SEQUENCE [LARGE SCALE GENOMIC DNA]</scope>
    <source>
        <strain evidence="8">CGMCC 1.10992</strain>
    </source>
</reference>
<evidence type="ECO:0000259" key="5">
    <source>
        <dbReference type="Pfam" id="PF00501"/>
    </source>
</evidence>
<dbReference type="Proteomes" id="UP001597380">
    <property type="component" value="Unassembled WGS sequence"/>
</dbReference>
<evidence type="ECO:0000313" key="8">
    <source>
        <dbReference type="Proteomes" id="UP001597380"/>
    </source>
</evidence>
<dbReference type="PANTHER" id="PTHR43767">
    <property type="entry name" value="LONG-CHAIN-FATTY-ACID--COA LIGASE"/>
    <property type="match status" value="1"/>
</dbReference>
<proteinExistence type="predicted"/>
<evidence type="ECO:0000259" key="6">
    <source>
        <dbReference type="Pfam" id="PF13193"/>
    </source>
</evidence>
<sequence>MAKLSAKPSAELAAKASADLNAELIPCPLRNQRLQHPNEIALVLADGTDVSYQKLDHWVTQYCQQLAESGLTKGDRLAWIGPNTPELIVAILSSMRSGIAVIPINYRLPESVQQKMLKTISPIATWVDEQAKVERRSASKLSAQLAMPIQVPKLKTDVPMDSATTHPIMVNSKQPINMLFTSGSSGNPKAVVHCLTNHLTSANASQQNIPLKPGDRWLLSLPLFHIGGMAILYRCLNAGATLVLPDNEQGTQPSTDGLSQRGISHLSLVNTQLYRLLKAQPNKPTHLKYLLLGGSAIDDSLLEKAKAAGLHCFTSYGMTEMSSQICTGAAQGNNWVGQPLACTELQLSEQAELQVKGDNLALGYYTHPTIKPLTDDNGWFNTGDLAEYADGGYRITGRRDNRFVCGGENIQAEAIERCLLKHSEITHAVVVPAPDAEWGQVPVAFTNAVSGTIRTKLIETVKDQLGALAVPRQWCELTTPTGIKPNRAALQKIARTKIC</sequence>
<name>A0ABW4XMJ4_9GAMM</name>
<evidence type="ECO:0000256" key="3">
    <source>
        <dbReference type="ARBA" id="ARBA00022741"/>
    </source>
</evidence>
<dbReference type="EMBL" id="JBHUHT010000012">
    <property type="protein sequence ID" value="MFD2096260.1"/>
    <property type="molecule type" value="Genomic_DNA"/>
</dbReference>
<evidence type="ECO:0000313" key="7">
    <source>
        <dbReference type="EMBL" id="MFD2096260.1"/>
    </source>
</evidence>
<dbReference type="PROSITE" id="PS00455">
    <property type="entry name" value="AMP_BINDING"/>
    <property type="match status" value="1"/>
</dbReference>